<evidence type="ECO:0000313" key="8">
    <source>
        <dbReference type="Ensembl" id="ENSGMOP00000038763.1"/>
    </source>
</evidence>
<comment type="subunit">
    <text evidence="3">Component of the 19S proteasome regulatory particle complex. The 26S proteasome consists of a 20S core particle (CP) and two 19S regulatory subunits (RP). The regulatory particle is made of a lid composed of 9 subunits including PSMD7, a base containing 6 ATPases and few additional components. Within the complex, PSMD7 interacts with subunit PSMD4 through their respective MPN domain. Interacts with TRIM5.</text>
</comment>
<dbReference type="GO" id="GO:0010945">
    <property type="term" value="F:coenzyme A diphosphatase activity"/>
    <property type="evidence" value="ECO:0007669"/>
    <property type="project" value="InterPro"/>
</dbReference>
<evidence type="ECO:0000256" key="5">
    <source>
        <dbReference type="ARBA" id="ARBA00075094"/>
    </source>
</evidence>
<dbReference type="CDD" id="cd08062">
    <property type="entry name" value="MPN_RPN7_8"/>
    <property type="match status" value="1"/>
</dbReference>
<dbReference type="PANTHER" id="PTHR10540">
    <property type="entry name" value="EUKARYOTIC TRANSLATION INITIATION FACTOR 3 SUBUNIT F-RELATED"/>
    <property type="match status" value="1"/>
</dbReference>
<dbReference type="Gene3D" id="3.40.140.10">
    <property type="entry name" value="Cytidine Deaminase, domain 2"/>
    <property type="match status" value="1"/>
</dbReference>
<proteinExistence type="inferred from homology"/>
<dbReference type="Gene3D" id="3.40.50.2020">
    <property type="match status" value="1"/>
</dbReference>
<dbReference type="InterPro" id="IPR029057">
    <property type="entry name" value="PRTase-like"/>
</dbReference>
<dbReference type="GO" id="GO:0043161">
    <property type="term" value="P:proteasome-mediated ubiquitin-dependent protein catabolic process"/>
    <property type="evidence" value="ECO:0007669"/>
    <property type="project" value="TreeGrafter"/>
</dbReference>
<dbReference type="GeneTree" id="ENSGT00950000183073"/>
<evidence type="ECO:0000256" key="4">
    <source>
        <dbReference type="ARBA" id="ARBA00071765"/>
    </source>
</evidence>
<dbReference type="FunFam" id="3.40.140.10:FF:000009">
    <property type="entry name" value="26S proteasome non-ATPase regulatory subunit 7"/>
    <property type="match status" value="1"/>
</dbReference>
<dbReference type="InterPro" id="IPR024969">
    <property type="entry name" value="EIF3F/CSN6-like_C"/>
</dbReference>
<keyword evidence="2" id="KW-0647">Proteasome</keyword>
<evidence type="ECO:0000256" key="3">
    <source>
        <dbReference type="ARBA" id="ARBA00065322"/>
    </source>
</evidence>
<keyword evidence="9" id="KW-1185">Reference proteome</keyword>
<evidence type="ECO:0000313" key="9">
    <source>
        <dbReference type="Proteomes" id="UP000694546"/>
    </source>
</evidence>
<dbReference type="SUPFAM" id="SSF53271">
    <property type="entry name" value="PRTase-like"/>
    <property type="match status" value="1"/>
</dbReference>
<accession>A0A8C5AYV5</accession>
<dbReference type="CDD" id="cd03426">
    <property type="entry name" value="NUDIX_CoAse_Nudt7"/>
    <property type="match status" value="1"/>
</dbReference>
<dbReference type="InterPro" id="IPR045121">
    <property type="entry name" value="CoAse"/>
</dbReference>
<feature type="domain" description="MPN" evidence="6">
    <location>
        <begin position="9"/>
        <end position="144"/>
    </location>
</feature>
<dbReference type="Pfam" id="PF01398">
    <property type="entry name" value="JAB"/>
    <property type="match status" value="1"/>
</dbReference>
<organism evidence="8 9">
    <name type="scientific">Gadus morhua</name>
    <name type="common">Atlantic cod</name>
    <dbReference type="NCBI Taxonomy" id="8049"/>
    <lineage>
        <taxon>Eukaryota</taxon>
        <taxon>Metazoa</taxon>
        <taxon>Chordata</taxon>
        <taxon>Craniata</taxon>
        <taxon>Vertebrata</taxon>
        <taxon>Euteleostomi</taxon>
        <taxon>Actinopterygii</taxon>
        <taxon>Neopterygii</taxon>
        <taxon>Teleostei</taxon>
        <taxon>Neoteleostei</taxon>
        <taxon>Acanthomorphata</taxon>
        <taxon>Zeiogadaria</taxon>
        <taxon>Gadariae</taxon>
        <taxon>Gadiformes</taxon>
        <taxon>Gadoidei</taxon>
        <taxon>Gadidae</taxon>
        <taxon>Gadus</taxon>
    </lineage>
</organism>
<dbReference type="GO" id="GO:0005838">
    <property type="term" value="C:proteasome regulatory particle"/>
    <property type="evidence" value="ECO:0007669"/>
    <property type="project" value="InterPro"/>
</dbReference>
<comment type="similarity">
    <text evidence="1">Belongs to the peptidase M67A family.</text>
</comment>
<feature type="domain" description="Nudix hydrolase" evidence="7">
    <location>
        <begin position="292"/>
        <end position="446"/>
    </location>
</feature>
<dbReference type="PROSITE" id="PS51462">
    <property type="entry name" value="NUDIX"/>
    <property type="match status" value="1"/>
</dbReference>
<dbReference type="Ensembl" id="ENSGMOT00000025204.1">
    <property type="protein sequence ID" value="ENSGMOP00000038763.1"/>
    <property type="gene ID" value="ENSGMOG00000004538.2"/>
</dbReference>
<protein>
    <recommendedName>
        <fullName evidence="4">26S proteasome non-ATPase regulatory subunit 7</fullName>
    </recommendedName>
    <alternativeName>
        <fullName evidence="5">26S proteasome regulatory subunit RPN8</fullName>
    </alternativeName>
</protein>
<dbReference type="PANTHER" id="PTHR10540:SF7">
    <property type="entry name" value="26S PROTEASOME NON-ATPASE REGULATORY SUBUNIT 7"/>
    <property type="match status" value="1"/>
</dbReference>
<reference evidence="8" key="1">
    <citation type="submission" date="2025-08" db="UniProtKB">
        <authorList>
            <consortium name="Ensembl"/>
        </authorList>
    </citation>
    <scope>IDENTIFICATION</scope>
</reference>
<evidence type="ECO:0000256" key="2">
    <source>
        <dbReference type="ARBA" id="ARBA00022942"/>
    </source>
</evidence>
<dbReference type="InterPro" id="IPR037518">
    <property type="entry name" value="MPN"/>
</dbReference>
<dbReference type="PROSITE" id="PS50249">
    <property type="entry name" value="MPN"/>
    <property type="match status" value="1"/>
</dbReference>
<evidence type="ECO:0000259" key="6">
    <source>
        <dbReference type="PROSITE" id="PS50249"/>
    </source>
</evidence>
<dbReference type="InterPro" id="IPR000086">
    <property type="entry name" value="NUDIX_hydrolase_dom"/>
</dbReference>
<gene>
    <name evidence="8" type="primary">nudt7</name>
</gene>
<evidence type="ECO:0000256" key="1">
    <source>
        <dbReference type="ARBA" id="ARBA00008568"/>
    </source>
</evidence>
<sequence>MPDLAVENVVVHPLVLLSVVDHFNRIGKVGNQKRVVGVLLGSWHKKILDVSNSFAVPFDEDDKDDSVWFLDHDYLENMYGMFKKVNARERIVGWYHTGPKLHKNDIAINELVKQYCTNSVLVIIDVKPKDLGLPTEAYISVEEIHDDGTPTSKTFEHVTSEIGAEEAEEVGVEHLLRDIKDTTVGTLSQRITNQVHGLKGLNSKLLDIRSYLERVVAGKLPINHPIIYHLQDVFNLLPDVNLLIADDEKGHELELFCVPKHYETDLERVIIPHGLIKDRTERLARDIIRDMGGHHIVALCVLKGGYKFFADLLDFIQVLNQNCDKSVPLTVDFIRLKSYCLRTNAGEVCFPGGKSDPQDTDEIHTALREAEEEIGIPPDQVEVVCRLLDPIVSKGGLLVTAVVGFIDGSFLPRPNPAEVSEVFAVPLNLFVQKKDHSMFGAPGMFLHSFQFLDSDSGRQYRIYGLTAAFAIIVAVLALGKWPEFDIDLGSGSFADRINSRINRTMSKL</sequence>
<dbReference type="InterPro" id="IPR033858">
    <property type="entry name" value="MPN_RPN7_8"/>
</dbReference>
<dbReference type="Pfam" id="PF13012">
    <property type="entry name" value="MitMem_reg"/>
    <property type="match status" value="1"/>
</dbReference>
<dbReference type="GO" id="GO:0008237">
    <property type="term" value="F:metallopeptidase activity"/>
    <property type="evidence" value="ECO:0007669"/>
    <property type="project" value="InterPro"/>
</dbReference>
<dbReference type="SMART" id="SM00232">
    <property type="entry name" value="JAB_MPN"/>
    <property type="match status" value="1"/>
</dbReference>
<dbReference type="SUPFAM" id="SSF55811">
    <property type="entry name" value="Nudix"/>
    <property type="match status" value="1"/>
</dbReference>
<dbReference type="AlphaFoldDB" id="A0A8C5AYV5"/>
<dbReference type="Proteomes" id="UP000694546">
    <property type="component" value="Chromosome 9"/>
</dbReference>
<name>A0A8C5AYV5_GADMO</name>
<reference evidence="8" key="2">
    <citation type="submission" date="2025-09" db="UniProtKB">
        <authorList>
            <consortium name="Ensembl"/>
        </authorList>
    </citation>
    <scope>IDENTIFICATION</scope>
</reference>
<evidence type="ECO:0000259" key="7">
    <source>
        <dbReference type="PROSITE" id="PS51462"/>
    </source>
</evidence>
<dbReference type="InterPro" id="IPR000555">
    <property type="entry name" value="JAMM/MPN+_dom"/>
</dbReference>
<dbReference type="InterPro" id="IPR015797">
    <property type="entry name" value="NUDIX_hydrolase-like_dom_sf"/>
</dbReference>
<dbReference type="Pfam" id="PF00293">
    <property type="entry name" value="NUDIX"/>
    <property type="match status" value="1"/>
</dbReference>